<dbReference type="AlphaFoldDB" id="D6YW52"/>
<comment type="subcellular location">
    <subcellularLocation>
        <location evidence="7">Cell inner membrane</location>
        <topology evidence="7">Multi-pass membrane protein</topology>
    </subcellularLocation>
</comment>
<evidence type="ECO:0000256" key="2">
    <source>
        <dbReference type="ARBA" id="ARBA00022475"/>
    </source>
</evidence>
<dbReference type="GO" id="GO:0008961">
    <property type="term" value="F:phosphatidylglycerol-prolipoprotein diacylglyceryl transferase activity"/>
    <property type="evidence" value="ECO:0007669"/>
    <property type="project" value="UniProtKB-UniRule"/>
</dbReference>
<dbReference type="PANTHER" id="PTHR30589:SF0">
    <property type="entry name" value="PHOSPHATIDYLGLYCEROL--PROLIPOPROTEIN DIACYLGLYCERYL TRANSFERASE"/>
    <property type="match status" value="1"/>
</dbReference>
<keyword evidence="8" id="KW-0449">Lipoprotein</keyword>
<gene>
    <name evidence="7 8" type="primary">lgt</name>
    <name evidence="8" type="ordered locus">wcw_1003</name>
</gene>
<evidence type="ECO:0000256" key="5">
    <source>
        <dbReference type="ARBA" id="ARBA00022989"/>
    </source>
</evidence>
<evidence type="ECO:0000313" key="9">
    <source>
        <dbReference type="Proteomes" id="UP000001505"/>
    </source>
</evidence>
<dbReference type="Pfam" id="PF01790">
    <property type="entry name" value="LGT"/>
    <property type="match status" value="1"/>
</dbReference>
<feature type="transmembrane region" description="Helical" evidence="7">
    <location>
        <begin position="279"/>
        <end position="296"/>
    </location>
</feature>
<keyword evidence="4 7" id="KW-0812">Transmembrane</keyword>
<organism evidence="8 9">
    <name type="scientific">Waddlia chondrophila (strain ATCC VR-1470 / WSU 86-1044)</name>
    <dbReference type="NCBI Taxonomy" id="716544"/>
    <lineage>
        <taxon>Bacteria</taxon>
        <taxon>Pseudomonadati</taxon>
        <taxon>Chlamydiota</taxon>
        <taxon>Chlamydiia</taxon>
        <taxon>Parachlamydiales</taxon>
        <taxon>Waddliaceae</taxon>
        <taxon>Waddlia</taxon>
    </lineage>
</organism>
<feature type="transmembrane region" description="Helical" evidence="7">
    <location>
        <begin position="303"/>
        <end position="323"/>
    </location>
</feature>
<feature type="transmembrane region" description="Helical" evidence="7">
    <location>
        <begin position="221"/>
        <end position="241"/>
    </location>
</feature>
<reference evidence="8 9" key="1">
    <citation type="journal article" date="2010" name="PLoS ONE">
        <title>The Waddlia genome: a window into chlamydial biology.</title>
        <authorList>
            <person name="Bertelli C."/>
            <person name="Collyn F."/>
            <person name="Croxatto A."/>
            <person name="Ruckert C."/>
            <person name="Polkinghorne A."/>
            <person name="Kebbi-Beghdadi C."/>
            <person name="Goesmann A."/>
            <person name="Vaughan L."/>
            <person name="Greub G."/>
        </authorList>
    </citation>
    <scope>NUCLEOTIDE SEQUENCE [LARGE SCALE GENOMIC DNA]</scope>
    <source>
        <strain evidence="9">ATCC VR-1470 / WSU 86-1044</strain>
    </source>
</reference>
<feature type="transmembrane region" description="Helical" evidence="7">
    <location>
        <begin position="24"/>
        <end position="46"/>
    </location>
</feature>
<evidence type="ECO:0000256" key="3">
    <source>
        <dbReference type="ARBA" id="ARBA00022679"/>
    </source>
</evidence>
<evidence type="ECO:0000256" key="1">
    <source>
        <dbReference type="ARBA" id="ARBA00007150"/>
    </source>
</evidence>
<keyword evidence="3 7" id="KW-0808">Transferase</keyword>
<name>D6YW52_WADCW</name>
<dbReference type="PROSITE" id="PS01311">
    <property type="entry name" value="LGT"/>
    <property type="match status" value="1"/>
</dbReference>
<keyword evidence="7" id="KW-0997">Cell inner membrane</keyword>
<evidence type="ECO:0000313" key="8">
    <source>
        <dbReference type="EMBL" id="ADI38363.1"/>
    </source>
</evidence>
<feature type="binding site" evidence="7">
    <location>
        <position position="240"/>
    </location>
    <ligand>
        <name>a 1,2-diacyl-sn-glycero-3-phospho-(1'-sn-glycerol)</name>
        <dbReference type="ChEBI" id="CHEBI:64716"/>
    </ligand>
</feature>
<dbReference type="UniPathway" id="UPA00664"/>
<dbReference type="EC" id="2.5.1.145" evidence="7"/>
<feature type="transmembrane region" description="Helical" evidence="7">
    <location>
        <begin position="192"/>
        <end position="209"/>
    </location>
</feature>
<dbReference type="GO" id="GO:0005886">
    <property type="term" value="C:plasma membrane"/>
    <property type="evidence" value="ECO:0007669"/>
    <property type="project" value="UniProtKB-SubCell"/>
</dbReference>
<keyword evidence="6 7" id="KW-0472">Membrane</keyword>
<dbReference type="Proteomes" id="UP000001505">
    <property type="component" value="Chromosome"/>
</dbReference>
<dbReference type="PANTHER" id="PTHR30589">
    <property type="entry name" value="PROLIPOPROTEIN DIACYLGLYCERYL TRANSFERASE"/>
    <property type="match status" value="1"/>
</dbReference>
<evidence type="ECO:0000256" key="6">
    <source>
        <dbReference type="ARBA" id="ARBA00023136"/>
    </source>
</evidence>
<comment type="similarity">
    <text evidence="1 7">Belongs to the Lgt family.</text>
</comment>
<proteinExistence type="inferred from homology"/>
<protein>
    <recommendedName>
        <fullName evidence="7">Phosphatidylglycerol--prolipoprotein diacylglyceryl transferase</fullName>
        <ecNumber evidence="7">2.5.1.145</ecNumber>
    </recommendedName>
</protein>
<keyword evidence="9" id="KW-1185">Reference proteome</keyword>
<sequence length="369" mass="42587">MHLAWLHWDPPRFIFTLPFIHHPIAWYGVCFAIGFILGFFIILPMIRQKLSQTEKILPRDIASWPHVVQSLRQVSGKKEHPLYPIYQKLSQKTRENLNRLKIKQEPVELTKNDILQAVNHSYLAYGREKLEKLFGKGLLTLKELAVLLTDRLTWYIVIGTVVGARLGHVFFYEWPRYQQNPLEIIKVWEGGLASHGGALGVILALFLYQRSIREKFPEFNFLCLLDILCVPTAMTAVWIRIGNFMNQEIIGPVTTAPWAVVFAHPLEAEGGLPRHPTQLYEAFCYLITFIFLYTLWSRKRNQLKPGVLIGLFMILVFGSRFFVEFVKVSKGLMIDESFLLTGQYLSLPFIILGIFLLFCGKKLSKSSIF</sequence>
<feature type="transmembrane region" description="Helical" evidence="7">
    <location>
        <begin position="152"/>
        <end position="172"/>
    </location>
</feature>
<dbReference type="HAMAP" id="MF_01147">
    <property type="entry name" value="Lgt"/>
    <property type="match status" value="1"/>
</dbReference>
<comment type="function">
    <text evidence="7">Catalyzes the transfer of the diacylglyceryl group from phosphatidylglycerol to the sulfhydryl group of the N-terminal cysteine of a prolipoprotein, the first step in the formation of mature lipoproteins.</text>
</comment>
<keyword evidence="5 7" id="KW-1133">Transmembrane helix</keyword>
<dbReference type="GO" id="GO:0042158">
    <property type="term" value="P:lipoprotein biosynthetic process"/>
    <property type="evidence" value="ECO:0007669"/>
    <property type="project" value="UniProtKB-UniRule"/>
</dbReference>
<evidence type="ECO:0000256" key="7">
    <source>
        <dbReference type="HAMAP-Rule" id="MF_01147"/>
    </source>
</evidence>
<comment type="catalytic activity">
    <reaction evidence="7">
        <text>L-cysteinyl-[prolipoprotein] + a 1,2-diacyl-sn-glycero-3-phospho-(1'-sn-glycerol) = an S-1,2-diacyl-sn-glyceryl-L-cysteinyl-[prolipoprotein] + sn-glycerol 1-phosphate + H(+)</text>
        <dbReference type="Rhea" id="RHEA:56712"/>
        <dbReference type="Rhea" id="RHEA-COMP:14679"/>
        <dbReference type="Rhea" id="RHEA-COMP:14680"/>
        <dbReference type="ChEBI" id="CHEBI:15378"/>
        <dbReference type="ChEBI" id="CHEBI:29950"/>
        <dbReference type="ChEBI" id="CHEBI:57685"/>
        <dbReference type="ChEBI" id="CHEBI:64716"/>
        <dbReference type="ChEBI" id="CHEBI:140658"/>
        <dbReference type="EC" id="2.5.1.145"/>
    </reaction>
</comment>
<dbReference type="KEGG" id="wch:wcw_1003"/>
<evidence type="ECO:0000256" key="4">
    <source>
        <dbReference type="ARBA" id="ARBA00022692"/>
    </source>
</evidence>
<dbReference type="HOGENOM" id="CLU_013386_1_0_0"/>
<dbReference type="OrthoDB" id="871140at2"/>
<keyword evidence="8" id="KW-0328">Glycosyltransferase</keyword>
<accession>D6YW52</accession>
<dbReference type="eggNOG" id="COG0682">
    <property type="taxonomic scope" value="Bacteria"/>
</dbReference>
<dbReference type="NCBIfam" id="TIGR00544">
    <property type="entry name" value="lgt"/>
    <property type="match status" value="1"/>
</dbReference>
<dbReference type="RefSeq" id="WP_013182077.1">
    <property type="nucleotide sequence ID" value="NC_014225.1"/>
</dbReference>
<dbReference type="InterPro" id="IPR001640">
    <property type="entry name" value="Lgt"/>
</dbReference>
<keyword evidence="2 7" id="KW-1003">Cell membrane</keyword>
<dbReference type="STRING" id="716544.wcw_1003"/>
<comment type="pathway">
    <text evidence="7">Protein modification; lipoprotein biosynthesis (diacylglyceryl transfer).</text>
</comment>
<feature type="transmembrane region" description="Helical" evidence="7">
    <location>
        <begin position="343"/>
        <end position="360"/>
    </location>
</feature>
<dbReference type="EMBL" id="CP001928">
    <property type="protein sequence ID" value="ADI38363.1"/>
    <property type="molecule type" value="Genomic_DNA"/>
</dbReference>